<organism evidence="1 2">
    <name type="scientific">Cerasibacillus terrae</name>
    <dbReference type="NCBI Taxonomy" id="2498845"/>
    <lineage>
        <taxon>Bacteria</taxon>
        <taxon>Bacillati</taxon>
        <taxon>Bacillota</taxon>
        <taxon>Bacilli</taxon>
        <taxon>Bacillales</taxon>
        <taxon>Bacillaceae</taxon>
        <taxon>Cerasibacillus</taxon>
    </lineage>
</organism>
<keyword evidence="2" id="KW-1185">Reference proteome</keyword>
<gene>
    <name evidence="1" type="ORF">FHP05_07075</name>
</gene>
<dbReference type="Proteomes" id="UP000321574">
    <property type="component" value="Unassembled WGS sequence"/>
</dbReference>
<sequence>MCGLYIKYCLSRINWLEDLHIKNSRYSRIIKGGSAASKSPIRSTNNQWEKKKLPLIEVSLYYPSL</sequence>
<evidence type="ECO:0000313" key="1">
    <source>
        <dbReference type="EMBL" id="TXL65872.1"/>
    </source>
</evidence>
<dbReference type="OrthoDB" id="2931860at2"/>
<comment type="caution">
    <text evidence="1">The sequence shown here is derived from an EMBL/GenBank/DDBJ whole genome shotgun (WGS) entry which is preliminary data.</text>
</comment>
<dbReference type="AlphaFoldDB" id="A0A5C8NXC2"/>
<evidence type="ECO:0000313" key="2">
    <source>
        <dbReference type="Proteomes" id="UP000321574"/>
    </source>
</evidence>
<protein>
    <submittedName>
        <fullName evidence="1">Uncharacterized protein</fullName>
    </submittedName>
</protein>
<proteinExistence type="predicted"/>
<name>A0A5C8NXC2_9BACI</name>
<accession>A0A5C8NXC2</accession>
<reference evidence="1 2" key="1">
    <citation type="submission" date="2019-06" db="EMBL/GenBank/DDBJ databases">
        <title>Cerasibacillus sp. nov., isolated from maize field.</title>
        <authorList>
            <person name="Lin S.-Y."/>
            <person name="Tsai C.-F."/>
            <person name="Young C.-C."/>
        </authorList>
    </citation>
    <scope>NUCLEOTIDE SEQUENCE [LARGE SCALE GENOMIC DNA]</scope>
    <source>
        <strain evidence="1 2">CC-CFT480</strain>
    </source>
</reference>
<dbReference type="EMBL" id="VDUW01000003">
    <property type="protein sequence ID" value="TXL65872.1"/>
    <property type="molecule type" value="Genomic_DNA"/>
</dbReference>